<organism evidence="12 13">
    <name type="scientific">Gilliamella bombicola</name>
    <dbReference type="NCBI Taxonomy" id="1798182"/>
    <lineage>
        <taxon>Bacteria</taxon>
        <taxon>Pseudomonadati</taxon>
        <taxon>Pseudomonadota</taxon>
        <taxon>Gammaproteobacteria</taxon>
        <taxon>Orbales</taxon>
        <taxon>Orbaceae</taxon>
        <taxon>Gilliamella</taxon>
    </lineage>
</organism>
<evidence type="ECO:0000256" key="4">
    <source>
        <dbReference type="ARBA" id="ARBA00022801"/>
    </source>
</evidence>
<comment type="function">
    <text evidence="10">A helicase/nuclease that prepares dsDNA breaks (DSB) for recombinational DNA repair. Binds to DSBs and unwinds DNA via a highly rapid and processive ATP-dependent bidirectional helicase activity. Unwinds dsDNA until it encounters a Chi (crossover hotspot instigator) sequence from the 3' direction. Cuts ssDNA a few nucleotides 3' to the Chi site. The properties and activities of the enzyme are changed at Chi. The Chi-altered holoenzyme produces a long 3'-ssDNA overhang and facilitates RecA-binding to the ssDNA for homologous DNA recombination and repair. Holoenzyme degrades any linearized DNA that is unable to undergo homologous recombination. In the holoenzyme this subunit recognizes the wild-type Chi sequence, and when added to isolated RecB increases its ATP-dependent helicase processivity.</text>
</comment>
<evidence type="ECO:0000256" key="3">
    <source>
        <dbReference type="ARBA" id="ARBA00022763"/>
    </source>
</evidence>
<dbReference type="SUPFAM" id="SSF52980">
    <property type="entry name" value="Restriction endonuclease-like"/>
    <property type="match status" value="1"/>
</dbReference>
<evidence type="ECO:0000256" key="6">
    <source>
        <dbReference type="ARBA" id="ARBA00022839"/>
    </source>
</evidence>
<comment type="similarity">
    <text evidence="10">Belongs to the RecC family.</text>
</comment>
<dbReference type="Gene3D" id="3.40.50.300">
    <property type="entry name" value="P-loop containing nucleotide triphosphate hydrolases"/>
    <property type="match status" value="2"/>
</dbReference>
<dbReference type="AlphaFoldDB" id="A0A1C4DAW9"/>
<dbReference type="RefSeq" id="WP_091350456.1">
    <property type="nucleotide sequence ID" value="NZ_FMAQ01000015.1"/>
</dbReference>
<dbReference type="GO" id="GO:0003677">
    <property type="term" value="F:DNA binding"/>
    <property type="evidence" value="ECO:0007669"/>
    <property type="project" value="UniProtKB-UniRule"/>
</dbReference>
<accession>A0A1C4DAW9</accession>
<evidence type="ECO:0000256" key="9">
    <source>
        <dbReference type="ARBA" id="ARBA00023204"/>
    </source>
</evidence>
<reference evidence="13" key="1">
    <citation type="submission" date="2016-08" db="EMBL/GenBank/DDBJ databases">
        <authorList>
            <person name="Varghese N."/>
            <person name="Submissions Spin"/>
        </authorList>
    </citation>
    <scope>NUCLEOTIDE SEQUENCE [LARGE SCALE GENOMIC DNA]</scope>
    <source>
        <strain evidence="13">R-53248</strain>
    </source>
</reference>
<name>A0A1C4DAW9_9GAMM</name>
<dbReference type="OrthoDB" id="9762834at2"/>
<evidence type="ECO:0000256" key="7">
    <source>
        <dbReference type="ARBA" id="ARBA00022840"/>
    </source>
</evidence>
<dbReference type="NCBIfam" id="TIGR01450">
    <property type="entry name" value="recC"/>
    <property type="match status" value="1"/>
</dbReference>
<dbReference type="Pfam" id="PF17946">
    <property type="entry name" value="RecC_C"/>
    <property type="match status" value="1"/>
</dbReference>
<evidence type="ECO:0000256" key="8">
    <source>
        <dbReference type="ARBA" id="ARBA00023125"/>
    </source>
</evidence>
<dbReference type="Gene3D" id="1.10.10.990">
    <property type="match status" value="1"/>
</dbReference>
<keyword evidence="6 10" id="KW-0269">Exonuclease</keyword>
<dbReference type="GO" id="GO:0000724">
    <property type="term" value="P:double-strand break repair via homologous recombination"/>
    <property type="evidence" value="ECO:0007669"/>
    <property type="project" value="UniProtKB-UniRule"/>
</dbReference>
<dbReference type="Proteomes" id="UP000199670">
    <property type="component" value="Unassembled WGS sequence"/>
</dbReference>
<dbReference type="InterPro" id="IPR011335">
    <property type="entry name" value="Restrct_endonuc-II-like"/>
</dbReference>
<keyword evidence="13" id="KW-1185">Reference proteome</keyword>
<dbReference type="GO" id="GO:0003678">
    <property type="term" value="F:DNA helicase activity"/>
    <property type="evidence" value="ECO:0007669"/>
    <property type="project" value="UniProtKB-UniRule"/>
</dbReference>
<dbReference type="GO" id="GO:0005524">
    <property type="term" value="F:ATP binding"/>
    <property type="evidence" value="ECO:0007669"/>
    <property type="project" value="UniProtKB-UniRule"/>
</dbReference>
<evidence type="ECO:0000313" key="12">
    <source>
        <dbReference type="EMBL" id="SCC28511.1"/>
    </source>
</evidence>
<dbReference type="EMBL" id="FMAQ01000015">
    <property type="protein sequence ID" value="SCC28511.1"/>
    <property type="molecule type" value="Genomic_DNA"/>
</dbReference>
<feature type="domain" description="RecC C-terminal" evidence="11">
    <location>
        <begin position="771"/>
        <end position="998"/>
    </location>
</feature>
<dbReference type="PANTHER" id="PTHR30591:SF1">
    <property type="entry name" value="RECBCD ENZYME SUBUNIT RECC"/>
    <property type="match status" value="1"/>
</dbReference>
<sequence length="1069" mass="124562">MFTIYHSNQVDLLKSIVSELMRRQPLEDVFTPDIVMVQSQGMAQWLQIALADELGIVANVDFLFPTQFIWQLYQTLLPEAPIENSYNVESMSWRLYYLLPQVIKQPEFSALKHYLDIDKQDRKQYQLATRIARLFDQYLVYRPDWLAKWEANQNVAELNHHSDEVWQAELWRKLISISQPYHRANIYQQMLEILLDNNFDRSRLDPLPSRIFIFGITSLPPIYLSLLSALGRHIDVHLMFNNPCKWYWGDIVEKQLSDIFNTPEKSPNPLLTSWGKLGRDNLFLLQDFNNKQDIDVFADQNRDCLLHAIQQDILDLYPMVDAQQPVELADKSVSFHACHSEQREVEVLYDYLLSVFDADPTLELRDCIVMVSDIDKYVPYIRAVFGNAYEKRYLPFTISDQKARNIDPIVQGFFTILNFPQSRFTAEELFNLLEIPAISEKFAISESQLTLLRTWIIESGIRFGLESAHSWLFGLERLLLGYTMSSEQGGWQQILPYDGATGLDAELIGQLAEFIKIVSKWFTALSEEKTLVEWQSCCLELINDFFVDTPQRESILLMIEEEWQKLINSGLAANYTDNISITILHDAMQSRLEQNHLAHRFLVGRINFCTMMPMRSIPFKVVCLLGMNDGDYPRTSLPLDFDLIAHHPRRGDRSRRNDDRYLFLEAILSAQNQLYISYIGRDIKDDSERYPSILVDELWEYIAQYYNKPVNQVDSSTNNLDFLRVNHTRTPFNPQNFLQDPKSYADEWLPAALQRGENQDFISEIAAISVDNINLDELKRFYQHSIRLFLQKRFNFYINYLDDTLPDAENFNLDSLQRYQLNLQILNQLITKESQQSNDCYQHLALTGDLPDGAFGQIIYHEQNEAMQSLANKICQERLEITTQEVNLAISLNQQHYQLQGWLTHIQDDGILTWRPSKLSIRDGISLWIDHLVYCILNPDKVESQSRIYGREENEWRFSHFPSNEAMAILTSLIEGYVQGINQPLLLPVQCAWNWLIAAYNKKTGEVIASEKAINQLLNTWQGGLYQSAECDSYYARLYPELTDELIEQITFAAQRFLLPILLHQATVE</sequence>
<dbReference type="InterPro" id="IPR041500">
    <property type="entry name" value="RecC_C"/>
</dbReference>
<keyword evidence="5 10" id="KW-0347">Helicase</keyword>
<dbReference type="PIRSF" id="PIRSF000980">
    <property type="entry name" value="RecC"/>
    <property type="match status" value="1"/>
</dbReference>
<dbReference type="PANTHER" id="PTHR30591">
    <property type="entry name" value="RECBCD ENZYME SUBUNIT RECC"/>
    <property type="match status" value="1"/>
</dbReference>
<keyword evidence="1 10" id="KW-0540">Nuclease</keyword>
<comment type="miscellaneous">
    <text evidence="10">In the RecBCD complex, RecB has a slow 3'-5' helicase, an exonuclease activity and loads RecA onto ssDNA, RecD has a fast 5'-3' helicase activity, while RecC stimulates the ATPase and processivity of the RecB helicase and contributes to recognition of the Chi site.</text>
</comment>
<proteinExistence type="inferred from homology"/>
<dbReference type="InterPro" id="IPR006697">
    <property type="entry name" value="RecC"/>
</dbReference>
<evidence type="ECO:0000256" key="10">
    <source>
        <dbReference type="HAMAP-Rule" id="MF_01486"/>
    </source>
</evidence>
<evidence type="ECO:0000256" key="2">
    <source>
        <dbReference type="ARBA" id="ARBA00022741"/>
    </source>
</evidence>
<evidence type="ECO:0000256" key="1">
    <source>
        <dbReference type="ARBA" id="ARBA00022722"/>
    </source>
</evidence>
<evidence type="ECO:0000313" key="13">
    <source>
        <dbReference type="Proteomes" id="UP000199670"/>
    </source>
</evidence>
<comment type="subunit">
    <text evidence="10">Heterotrimer of RecB, RecC and RecD. All subunits contribute to DNA-binding.</text>
</comment>
<keyword evidence="8 10" id="KW-0238">DNA-binding</keyword>
<dbReference type="SUPFAM" id="SSF52540">
    <property type="entry name" value="P-loop containing nucleoside triphosphate hydrolases"/>
    <property type="match status" value="2"/>
</dbReference>
<dbReference type="GO" id="GO:0008854">
    <property type="term" value="F:exodeoxyribonuclease V activity"/>
    <property type="evidence" value="ECO:0007669"/>
    <property type="project" value="InterPro"/>
</dbReference>
<keyword evidence="2 10" id="KW-0547">Nucleotide-binding</keyword>
<protein>
    <recommendedName>
        <fullName evidence="10">RecBCD enzyme subunit RecC</fullName>
    </recommendedName>
    <alternativeName>
        <fullName evidence="10">Exonuclease V subunit RecC</fullName>
        <shortName evidence="10">ExoV subunit RecC</shortName>
    </alternativeName>
    <alternativeName>
        <fullName evidence="10">Helicase/nuclease RecBCD subunit RecC</fullName>
    </alternativeName>
</protein>
<dbReference type="Gene3D" id="1.10.10.160">
    <property type="match status" value="1"/>
</dbReference>
<keyword evidence="7 10" id="KW-0067">ATP-binding</keyword>
<dbReference type="Gene3D" id="3.40.50.10930">
    <property type="match status" value="1"/>
</dbReference>
<keyword evidence="9 10" id="KW-0234">DNA repair</keyword>
<dbReference type="CDD" id="cd22353">
    <property type="entry name" value="RecC_C-like"/>
    <property type="match status" value="1"/>
</dbReference>
<dbReference type="Pfam" id="PF04257">
    <property type="entry name" value="Exonuc_V_gamma"/>
    <property type="match status" value="1"/>
</dbReference>
<keyword evidence="4 10" id="KW-0378">Hydrolase</keyword>
<evidence type="ECO:0000259" key="11">
    <source>
        <dbReference type="Pfam" id="PF17946"/>
    </source>
</evidence>
<keyword evidence="3 10" id="KW-0227">DNA damage</keyword>
<dbReference type="GO" id="GO:0009338">
    <property type="term" value="C:exodeoxyribonuclease V complex"/>
    <property type="evidence" value="ECO:0007669"/>
    <property type="project" value="InterPro"/>
</dbReference>
<dbReference type="HAMAP" id="MF_01486">
    <property type="entry name" value="RecC"/>
    <property type="match status" value="1"/>
</dbReference>
<gene>
    <name evidence="10" type="primary">recC</name>
    <name evidence="12" type="ORF">GA0061081_11518</name>
</gene>
<dbReference type="STRING" id="1798182.GA0061081_11518"/>
<dbReference type="InterPro" id="IPR013986">
    <property type="entry name" value="DExx_box_DNA_helicase_dom_sf"/>
</dbReference>
<dbReference type="InterPro" id="IPR027417">
    <property type="entry name" value="P-loop_NTPase"/>
</dbReference>
<evidence type="ECO:0000256" key="5">
    <source>
        <dbReference type="ARBA" id="ARBA00022806"/>
    </source>
</evidence>